<dbReference type="STRING" id="295069.SAMN05421856_105115"/>
<reference evidence="2" key="1">
    <citation type="submission" date="2016-10" db="EMBL/GenBank/DDBJ databases">
        <authorList>
            <person name="Varghese N."/>
            <person name="Submissions S."/>
        </authorList>
    </citation>
    <scope>NUCLEOTIDE SEQUENCE [LARGE SCALE GENOMIC DNA]</scope>
    <source>
        <strain evidence="2">DSM 17453</strain>
    </source>
</reference>
<dbReference type="RefSeq" id="WP_090000235.1">
    <property type="nucleotide sequence ID" value="NZ_FOBV01000005.1"/>
</dbReference>
<proteinExistence type="predicted"/>
<evidence type="ECO:0000313" key="2">
    <source>
        <dbReference type="Proteomes" id="UP000199450"/>
    </source>
</evidence>
<keyword evidence="2" id="KW-1185">Reference proteome</keyword>
<gene>
    <name evidence="1" type="ORF">SAMN05421856_105115</name>
</gene>
<evidence type="ECO:0000313" key="1">
    <source>
        <dbReference type="EMBL" id="SEM65770.1"/>
    </source>
</evidence>
<dbReference type="EMBL" id="FOBV01000005">
    <property type="protein sequence ID" value="SEM65770.1"/>
    <property type="molecule type" value="Genomic_DNA"/>
</dbReference>
<accession>A0A1H8A505</accession>
<sequence>MKQEKIIISLEAYNFHLFIHYLGEDIEVIKFDNFQSKFHRINIANLNYIDKITSDNNITEVNFYNNNLFALSDNKLLRLNLSNDFDKKIMFIDEEFDQLFLNKSSQRIDLLNTDNKINFFNANSTGGLKSSAKDIDIENDQTVTNMKSNNDNIYLSIRGYGVKEINKTNSNSFRTEDAQDLEILNRNNIIVIADAFEGLILFEINDKTKPIKKIRFENEIIQEVRLYQKMLLIKGKNGLYLYDYLYDKKFKIFEGSVGAVTSYYDMIFFTNHNKIHMISKENNSIKTFKLFKDQIEIQFSKIKKNF</sequence>
<name>A0A1H8A505_9FLAO</name>
<organism evidence="1 2">
    <name type="scientific">Chryseobacterium taichungense</name>
    <dbReference type="NCBI Taxonomy" id="295069"/>
    <lineage>
        <taxon>Bacteria</taxon>
        <taxon>Pseudomonadati</taxon>
        <taxon>Bacteroidota</taxon>
        <taxon>Flavobacteriia</taxon>
        <taxon>Flavobacteriales</taxon>
        <taxon>Weeksellaceae</taxon>
        <taxon>Chryseobacterium group</taxon>
        <taxon>Chryseobacterium</taxon>
    </lineage>
</organism>
<dbReference type="AlphaFoldDB" id="A0A1H8A505"/>
<dbReference type="Proteomes" id="UP000199450">
    <property type="component" value="Unassembled WGS sequence"/>
</dbReference>
<protein>
    <submittedName>
        <fullName evidence="1">Uncharacterized protein</fullName>
    </submittedName>
</protein>